<proteinExistence type="predicted"/>
<keyword evidence="1" id="KW-0472">Membrane</keyword>
<evidence type="ECO:0000313" key="2">
    <source>
        <dbReference type="EMBL" id="CAG7835329.1"/>
    </source>
</evidence>
<protein>
    <submittedName>
        <fullName evidence="2">Uncharacterized protein</fullName>
    </submittedName>
</protein>
<dbReference type="Proteomes" id="UP000708208">
    <property type="component" value="Unassembled WGS sequence"/>
</dbReference>
<evidence type="ECO:0000313" key="3">
    <source>
        <dbReference type="Proteomes" id="UP000708208"/>
    </source>
</evidence>
<keyword evidence="1" id="KW-1133">Transmembrane helix</keyword>
<feature type="transmembrane region" description="Helical" evidence="1">
    <location>
        <begin position="55"/>
        <end position="74"/>
    </location>
</feature>
<reference evidence="2" key="1">
    <citation type="submission" date="2021-06" db="EMBL/GenBank/DDBJ databases">
        <authorList>
            <person name="Hodson N. C."/>
            <person name="Mongue J. A."/>
            <person name="Jaron S. K."/>
        </authorList>
    </citation>
    <scope>NUCLEOTIDE SEQUENCE</scope>
</reference>
<dbReference type="EMBL" id="CAJVCH010570595">
    <property type="protein sequence ID" value="CAG7835329.1"/>
    <property type="molecule type" value="Genomic_DNA"/>
</dbReference>
<keyword evidence="3" id="KW-1185">Reference proteome</keyword>
<accession>A0A8J2LLD5</accession>
<comment type="caution">
    <text evidence="2">The sequence shown here is derived from an EMBL/GenBank/DDBJ whole genome shotgun (WGS) entry which is preliminary data.</text>
</comment>
<keyword evidence="1" id="KW-0812">Transmembrane</keyword>
<name>A0A8J2LLD5_9HEXA</name>
<dbReference type="AlphaFoldDB" id="A0A8J2LLD5"/>
<gene>
    <name evidence="2" type="ORF">AFUS01_LOCUS44714</name>
</gene>
<organism evidence="2 3">
    <name type="scientific">Allacma fusca</name>
    <dbReference type="NCBI Taxonomy" id="39272"/>
    <lineage>
        <taxon>Eukaryota</taxon>
        <taxon>Metazoa</taxon>
        <taxon>Ecdysozoa</taxon>
        <taxon>Arthropoda</taxon>
        <taxon>Hexapoda</taxon>
        <taxon>Collembola</taxon>
        <taxon>Symphypleona</taxon>
        <taxon>Sminthuridae</taxon>
        <taxon>Allacma</taxon>
    </lineage>
</organism>
<sequence length="178" mass="20764">MLYHFKTRPEVECEQVLSEVFKTNGTGRYDHTIVRRYCYFKMTPFYAKALTFNKATLILVLVVAFAALSIMEGAEARKVSGYSKAEHRRRLQEIHRREGCKQGFIKNGKGKCVPDAPVRPQATNKPFPSFFPNHNNRFNVDQGNNRRVLRNQHQPHWRRAPTLAEKINMFKRQILSGR</sequence>
<evidence type="ECO:0000256" key="1">
    <source>
        <dbReference type="SAM" id="Phobius"/>
    </source>
</evidence>